<evidence type="ECO:0000313" key="1">
    <source>
        <dbReference type="EMBL" id="RPA94970.1"/>
    </source>
</evidence>
<accession>A0A3N4JEW0</accession>
<keyword evidence="2" id="KW-1185">Reference proteome</keyword>
<evidence type="ECO:0000313" key="2">
    <source>
        <dbReference type="Proteomes" id="UP000276215"/>
    </source>
</evidence>
<reference evidence="1 2" key="1">
    <citation type="journal article" date="2018" name="Nat. Ecol. Evol.">
        <title>Pezizomycetes genomes reveal the molecular basis of ectomycorrhizal truffle lifestyle.</title>
        <authorList>
            <person name="Murat C."/>
            <person name="Payen T."/>
            <person name="Noel B."/>
            <person name="Kuo A."/>
            <person name="Morin E."/>
            <person name="Chen J."/>
            <person name="Kohler A."/>
            <person name="Krizsan K."/>
            <person name="Balestrini R."/>
            <person name="Da Silva C."/>
            <person name="Montanini B."/>
            <person name="Hainaut M."/>
            <person name="Levati E."/>
            <person name="Barry K.W."/>
            <person name="Belfiori B."/>
            <person name="Cichocki N."/>
            <person name="Clum A."/>
            <person name="Dockter R.B."/>
            <person name="Fauchery L."/>
            <person name="Guy J."/>
            <person name="Iotti M."/>
            <person name="Le Tacon F."/>
            <person name="Lindquist E.A."/>
            <person name="Lipzen A."/>
            <person name="Malagnac F."/>
            <person name="Mello A."/>
            <person name="Molinier V."/>
            <person name="Miyauchi S."/>
            <person name="Poulain J."/>
            <person name="Riccioni C."/>
            <person name="Rubini A."/>
            <person name="Sitrit Y."/>
            <person name="Splivallo R."/>
            <person name="Traeger S."/>
            <person name="Wang M."/>
            <person name="Zifcakova L."/>
            <person name="Wipf D."/>
            <person name="Zambonelli A."/>
            <person name="Paolocci F."/>
            <person name="Nowrousian M."/>
            <person name="Ottonello S."/>
            <person name="Baldrian P."/>
            <person name="Spatafora J.W."/>
            <person name="Henrissat B."/>
            <person name="Nagy L.G."/>
            <person name="Aury J.M."/>
            <person name="Wincker P."/>
            <person name="Grigoriev I.V."/>
            <person name="Bonfante P."/>
            <person name="Martin F.M."/>
        </authorList>
    </citation>
    <scope>NUCLEOTIDE SEQUENCE [LARGE SCALE GENOMIC DNA]</scope>
    <source>
        <strain evidence="1 2">120613-1</strain>
    </source>
</reference>
<proteinExistence type="predicted"/>
<name>A0A3N4JEW0_9PEZI</name>
<gene>
    <name evidence="1" type="ORF">L873DRAFT_1382501</name>
</gene>
<sequence length="148" mass="16088">MLGFWCGTGCVWVGGAVAKQLFLSFSSHFFLSSLTLATRLAHLLSSRSRCFFLPVASSSLPPRRLFFSSSLPSLFFSSSSLLLTLLSPPPFPLSTPPSILHPPRPSLIFCPSPASLPPFPLSPSSPLPRSLPLSTSPYLHQPFHLRPI</sequence>
<dbReference type="AlphaFoldDB" id="A0A3N4JEW0"/>
<dbReference type="Proteomes" id="UP000276215">
    <property type="component" value="Unassembled WGS sequence"/>
</dbReference>
<dbReference type="EMBL" id="ML120431">
    <property type="protein sequence ID" value="RPA94970.1"/>
    <property type="molecule type" value="Genomic_DNA"/>
</dbReference>
<protein>
    <submittedName>
        <fullName evidence="1">Uncharacterized protein</fullName>
    </submittedName>
</protein>
<organism evidence="1 2">
    <name type="scientific">Choiromyces venosus 120613-1</name>
    <dbReference type="NCBI Taxonomy" id="1336337"/>
    <lineage>
        <taxon>Eukaryota</taxon>
        <taxon>Fungi</taxon>
        <taxon>Dikarya</taxon>
        <taxon>Ascomycota</taxon>
        <taxon>Pezizomycotina</taxon>
        <taxon>Pezizomycetes</taxon>
        <taxon>Pezizales</taxon>
        <taxon>Tuberaceae</taxon>
        <taxon>Choiromyces</taxon>
    </lineage>
</organism>